<evidence type="ECO:0000313" key="2">
    <source>
        <dbReference type="Proteomes" id="UP000694402"/>
    </source>
</evidence>
<dbReference type="Proteomes" id="UP000694402">
    <property type="component" value="Unassembled WGS sequence"/>
</dbReference>
<accession>A0AAZ3SL69</accession>
<dbReference type="AlphaFoldDB" id="A0AAZ3SL69"/>
<dbReference type="GeneTree" id="ENSGT01120000277728"/>
<evidence type="ECO:0000313" key="1">
    <source>
        <dbReference type="Ensembl" id="ENSOTSP00005153857.1"/>
    </source>
</evidence>
<name>A0AAZ3SL69_ONCTS</name>
<reference evidence="2" key="1">
    <citation type="journal article" date="2018" name="PLoS ONE">
        <title>Chinook salmon (Oncorhynchus tshawytscha) genome and transcriptome.</title>
        <authorList>
            <person name="Christensen K.A."/>
            <person name="Leong J.S."/>
            <person name="Sakhrani D."/>
            <person name="Biagi C.A."/>
            <person name="Minkley D.R."/>
            <person name="Withler R.E."/>
            <person name="Rondeau E.B."/>
            <person name="Koop B.F."/>
            <person name="Devlin R.H."/>
        </authorList>
    </citation>
    <scope>NUCLEOTIDE SEQUENCE [LARGE SCALE GENOMIC DNA]</scope>
</reference>
<protein>
    <submittedName>
        <fullName evidence="1">Uncharacterized protein</fullName>
    </submittedName>
</protein>
<sequence>LLQNFFLAAGIKGDIDKVVLFLKPSRPYCIIANDDYLNKVTGARTVGGRIFVTLSPVICSCSGKLETIIHRQLEKPRLAFSSRNLLPATLTQKCSGTL</sequence>
<proteinExistence type="predicted"/>
<reference evidence="1" key="2">
    <citation type="submission" date="2025-08" db="UniProtKB">
        <authorList>
            <consortium name="Ensembl"/>
        </authorList>
    </citation>
    <scope>IDENTIFICATION</scope>
</reference>
<reference evidence="1" key="3">
    <citation type="submission" date="2025-09" db="UniProtKB">
        <authorList>
            <consortium name="Ensembl"/>
        </authorList>
    </citation>
    <scope>IDENTIFICATION</scope>
</reference>
<dbReference type="Ensembl" id="ENSOTST00005158629.1">
    <property type="protein sequence ID" value="ENSOTSP00005153857.1"/>
    <property type="gene ID" value="ENSOTSG00005076853.1"/>
</dbReference>
<organism evidence="1 2">
    <name type="scientific">Oncorhynchus tshawytscha</name>
    <name type="common">Chinook salmon</name>
    <name type="synonym">Salmo tshawytscha</name>
    <dbReference type="NCBI Taxonomy" id="74940"/>
    <lineage>
        <taxon>Eukaryota</taxon>
        <taxon>Metazoa</taxon>
        <taxon>Chordata</taxon>
        <taxon>Craniata</taxon>
        <taxon>Vertebrata</taxon>
        <taxon>Euteleostomi</taxon>
        <taxon>Actinopterygii</taxon>
        <taxon>Neopterygii</taxon>
        <taxon>Teleostei</taxon>
        <taxon>Protacanthopterygii</taxon>
        <taxon>Salmoniformes</taxon>
        <taxon>Salmonidae</taxon>
        <taxon>Salmoninae</taxon>
        <taxon>Oncorhynchus</taxon>
    </lineage>
</organism>
<keyword evidence="2" id="KW-1185">Reference proteome</keyword>